<proteinExistence type="predicted"/>
<name>A0A9W9BY55_9PLEO</name>
<dbReference type="InterPro" id="IPR007174">
    <property type="entry name" value="Las1"/>
</dbReference>
<dbReference type="AlphaFoldDB" id="A0A9W9BY55"/>
<gene>
    <name evidence="1" type="primary">LAS1</name>
    <name evidence="1" type="ORF">N0V87_007142</name>
</gene>
<keyword evidence="2" id="KW-1185">Reference proteome</keyword>
<dbReference type="EMBL" id="JAPEUV010000083">
    <property type="protein sequence ID" value="KAJ4334089.1"/>
    <property type="molecule type" value="Genomic_DNA"/>
</dbReference>
<dbReference type="GO" id="GO:0090730">
    <property type="term" value="C:Las1 complex"/>
    <property type="evidence" value="ECO:0007669"/>
    <property type="project" value="InterPro"/>
</dbReference>
<accession>A0A9W9BY55</accession>
<protein>
    <submittedName>
        <fullName evidence="1">rRNA-processing protein las1</fullName>
    </submittedName>
</protein>
<dbReference type="PANTHER" id="PTHR15002:SF0">
    <property type="entry name" value="RIBOSOMAL BIOGENESIS PROTEIN LAS1L"/>
    <property type="match status" value="1"/>
</dbReference>
<dbReference type="OrthoDB" id="10263222at2759"/>
<evidence type="ECO:0000313" key="1">
    <source>
        <dbReference type="EMBL" id="KAJ4334089.1"/>
    </source>
</evidence>
<dbReference type="Proteomes" id="UP001140562">
    <property type="component" value="Unassembled WGS sequence"/>
</dbReference>
<dbReference type="PANTHER" id="PTHR15002">
    <property type="entry name" value="RIBOSOMAL BIOGENESIS PROTEIN LAS1L"/>
    <property type="match status" value="1"/>
</dbReference>
<sequence>MRFITGYLDTQIDLTRDRPSWFPPGKSLQPPVSLLEVRHCIVHRHMPSLAELKRAARTALSWLWDWYWTQLDHAFGLAPSLPVDADQGAGSIDKLHNILKTYVKSRKQEIKAKRRADLCTSAATAWSTYTLRFAASGGNTLPSTATQNALLSLLVAEPHASIVPADRKAGSSMAGAFLVWSLFLRLCCLNSPSFFPALLALVVGEMNSCNRTPEHKEALCEWAVHMLVDREWREARGSAERAVREKVLGECVTELGTWNLRLAEGIVGVLDEGEKDMWSAILDASRTESEGGVRVVGVAEKREMEDKKDEMEVDLPSEEESVVKAVSVGGEGQAKALTAAVSIKEKIQGPQKVVGLWKPKPIGWLPDGWDEDA</sequence>
<reference evidence="1" key="1">
    <citation type="submission" date="2022-10" db="EMBL/GenBank/DDBJ databases">
        <title>Tapping the CABI collections for fungal endophytes: first genome assemblies for Collariella, Neodidymelliopsis, Ascochyta clinopodiicola, Didymella pomorum, Didymosphaeria variabile, Neocosmospora piperis and Neocucurbitaria cava.</title>
        <authorList>
            <person name="Hill R."/>
        </authorList>
    </citation>
    <scope>NUCLEOTIDE SEQUENCE</scope>
    <source>
        <strain evidence="1">IMI 360193</strain>
    </source>
</reference>
<evidence type="ECO:0000313" key="2">
    <source>
        <dbReference type="Proteomes" id="UP001140562"/>
    </source>
</evidence>
<dbReference type="GO" id="GO:0004519">
    <property type="term" value="F:endonuclease activity"/>
    <property type="evidence" value="ECO:0007669"/>
    <property type="project" value="InterPro"/>
</dbReference>
<dbReference type="GO" id="GO:0000470">
    <property type="term" value="P:maturation of LSU-rRNA"/>
    <property type="evidence" value="ECO:0007669"/>
    <property type="project" value="TreeGrafter"/>
</dbReference>
<comment type="caution">
    <text evidence="1">The sequence shown here is derived from an EMBL/GenBank/DDBJ whole genome shotgun (WGS) entry which is preliminary data.</text>
</comment>
<dbReference type="GO" id="GO:0000460">
    <property type="term" value="P:maturation of 5.8S rRNA"/>
    <property type="evidence" value="ECO:0007669"/>
    <property type="project" value="TreeGrafter"/>
</dbReference>
<dbReference type="GO" id="GO:0030687">
    <property type="term" value="C:preribosome, large subunit precursor"/>
    <property type="evidence" value="ECO:0007669"/>
    <property type="project" value="TreeGrafter"/>
</dbReference>
<organism evidence="1 2">
    <name type="scientific">Didymella glomerata</name>
    <dbReference type="NCBI Taxonomy" id="749621"/>
    <lineage>
        <taxon>Eukaryota</taxon>
        <taxon>Fungi</taxon>
        <taxon>Dikarya</taxon>
        <taxon>Ascomycota</taxon>
        <taxon>Pezizomycotina</taxon>
        <taxon>Dothideomycetes</taxon>
        <taxon>Pleosporomycetidae</taxon>
        <taxon>Pleosporales</taxon>
        <taxon>Pleosporineae</taxon>
        <taxon>Didymellaceae</taxon>
        <taxon>Didymella</taxon>
    </lineage>
</organism>
<dbReference type="Pfam" id="PF04031">
    <property type="entry name" value="Las1"/>
    <property type="match status" value="1"/>
</dbReference>